<proteinExistence type="predicted"/>
<accession>A0A6C0IDH7</accession>
<reference evidence="1" key="1">
    <citation type="journal article" date="2020" name="Nature">
        <title>Giant virus diversity and host interactions through global metagenomics.</title>
        <authorList>
            <person name="Schulz F."/>
            <person name="Roux S."/>
            <person name="Paez-Espino D."/>
            <person name="Jungbluth S."/>
            <person name="Walsh D.A."/>
            <person name="Denef V.J."/>
            <person name="McMahon K.D."/>
            <person name="Konstantinidis K.T."/>
            <person name="Eloe-Fadrosh E.A."/>
            <person name="Kyrpides N.C."/>
            <person name="Woyke T."/>
        </authorList>
    </citation>
    <scope>NUCLEOTIDE SEQUENCE</scope>
    <source>
        <strain evidence="1">GVMAG-M-3300023184-68</strain>
    </source>
</reference>
<evidence type="ECO:0000313" key="1">
    <source>
        <dbReference type="EMBL" id="QHT90495.1"/>
    </source>
</evidence>
<sequence length="106" mass="12985">MRTFEQDEPHELRVKENATKIRLIDHMIAKKFKYYNNSMFYVIYTNYISNHQEIIGRLLYDAFSIYFDEELIMNIDHKVINMIRMASFTPAMYDFLEEFYSLFLLE</sequence>
<dbReference type="EMBL" id="MN740154">
    <property type="protein sequence ID" value="QHT90495.1"/>
    <property type="molecule type" value="Genomic_DNA"/>
</dbReference>
<name>A0A6C0IDH7_9ZZZZ</name>
<dbReference type="AlphaFoldDB" id="A0A6C0IDH7"/>
<organism evidence="1">
    <name type="scientific">viral metagenome</name>
    <dbReference type="NCBI Taxonomy" id="1070528"/>
    <lineage>
        <taxon>unclassified sequences</taxon>
        <taxon>metagenomes</taxon>
        <taxon>organismal metagenomes</taxon>
    </lineage>
</organism>
<protein>
    <submittedName>
        <fullName evidence="1">Uncharacterized protein</fullName>
    </submittedName>
</protein>